<evidence type="ECO:0000259" key="1">
    <source>
        <dbReference type="Pfam" id="PF00557"/>
    </source>
</evidence>
<evidence type="ECO:0000313" key="4">
    <source>
        <dbReference type="Proteomes" id="UP001294412"/>
    </source>
</evidence>
<reference evidence="3 4" key="1">
    <citation type="submission" date="2023-12" db="EMBL/GenBank/DDBJ databases">
        <title>Description of Novel Strain Fulvimarina sp. 2208YS6-2-32 isolated from Uroteuthis (Photololigo) edulis.</title>
        <authorList>
            <person name="Park J.-S."/>
        </authorList>
    </citation>
    <scope>NUCLEOTIDE SEQUENCE [LARGE SCALE GENOMIC DNA]</scope>
    <source>
        <strain evidence="3 4">2208YS6-2-32</strain>
    </source>
</reference>
<dbReference type="CDD" id="cd01066">
    <property type="entry name" value="APP_MetAP"/>
    <property type="match status" value="1"/>
</dbReference>
<evidence type="ECO:0000259" key="2">
    <source>
        <dbReference type="Pfam" id="PF01321"/>
    </source>
</evidence>
<organism evidence="3 4">
    <name type="scientific">Fulvimarina uroteuthidis</name>
    <dbReference type="NCBI Taxonomy" id="3098149"/>
    <lineage>
        <taxon>Bacteria</taxon>
        <taxon>Pseudomonadati</taxon>
        <taxon>Pseudomonadota</taxon>
        <taxon>Alphaproteobacteria</taxon>
        <taxon>Hyphomicrobiales</taxon>
        <taxon>Aurantimonadaceae</taxon>
        <taxon>Fulvimarina</taxon>
    </lineage>
</organism>
<comment type="caution">
    <text evidence="3">The sequence shown here is derived from an EMBL/GenBank/DDBJ whole genome shotgun (WGS) entry which is preliminary data.</text>
</comment>
<dbReference type="Gene3D" id="3.90.230.10">
    <property type="entry name" value="Creatinase/methionine aminopeptidase superfamily"/>
    <property type="match status" value="1"/>
</dbReference>
<dbReference type="InterPro" id="IPR000587">
    <property type="entry name" value="Creatinase_N"/>
</dbReference>
<dbReference type="RefSeq" id="WP_322187617.1">
    <property type="nucleotide sequence ID" value="NZ_JAXLPB010000004.1"/>
</dbReference>
<dbReference type="Pfam" id="PF00557">
    <property type="entry name" value="Peptidase_M24"/>
    <property type="match status" value="1"/>
</dbReference>
<dbReference type="SUPFAM" id="SSF53092">
    <property type="entry name" value="Creatinase/prolidase N-terminal domain"/>
    <property type="match status" value="1"/>
</dbReference>
<dbReference type="Pfam" id="PF01321">
    <property type="entry name" value="Creatinase_N"/>
    <property type="match status" value="1"/>
</dbReference>
<dbReference type="InterPro" id="IPR050659">
    <property type="entry name" value="Peptidase_M24B"/>
</dbReference>
<feature type="domain" description="Peptidase M24" evidence="1">
    <location>
        <begin position="159"/>
        <end position="363"/>
    </location>
</feature>
<dbReference type="InterPro" id="IPR029149">
    <property type="entry name" value="Creatin/AminoP/Spt16_N"/>
</dbReference>
<dbReference type="InterPro" id="IPR036005">
    <property type="entry name" value="Creatinase/aminopeptidase-like"/>
</dbReference>
<evidence type="ECO:0000313" key="3">
    <source>
        <dbReference type="EMBL" id="MDY8110091.1"/>
    </source>
</evidence>
<dbReference type="PANTHER" id="PTHR46112:SF2">
    <property type="entry name" value="XAA-PRO AMINOPEPTIDASE P-RELATED"/>
    <property type="match status" value="1"/>
</dbReference>
<dbReference type="PANTHER" id="PTHR46112">
    <property type="entry name" value="AMINOPEPTIDASE"/>
    <property type="match status" value="1"/>
</dbReference>
<dbReference type="EMBL" id="JAXLPB010000004">
    <property type="protein sequence ID" value="MDY8110091.1"/>
    <property type="molecule type" value="Genomic_DNA"/>
</dbReference>
<dbReference type="Proteomes" id="UP001294412">
    <property type="component" value="Unassembled WGS sequence"/>
</dbReference>
<gene>
    <name evidence="3" type="ORF">U0C82_13165</name>
</gene>
<sequence>MLHFTQDEFEARRARLQARMKQEKLDALLMFSQESMYWLTGYDTFGFCFFQCLAFKADGEMRLLTRSADLRQARHTSNIETVVVWRDRGTADPGIELRDMLQDMDLLGARIGVEWATHGLTAANGKLVEERLGSFAALKDASGLVPALRAVKSPAEITYIREAARLADEAYEETLPLIRPGADESELLTALQGTILRRGGDYPANPFIIGSGADALLCRYKSGRAKLKETDQLTLEWAGVKAQYHSALMRTVILGEPGERHLKLHAAAVEALEAVEKAMRPGQTFGDVFDAHAAVMEAHDLARHRLSACGYSLGARYAPSWMDAPMFISGNASEIEPDMTLFAHMIIMDSETGTAMTLGRTYLTTDGAPEPFSKLPLDLEVVRPA</sequence>
<dbReference type="Gene3D" id="3.40.350.10">
    <property type="entry name" value="Creatinase/prolidase N-terminal domain"/>
    <property type="match status" value="1"/>
</dbReference>
<proteinExistence type="predicted"/>
<dbReference type="SUPFAM" id="SSF55920">
    <property type="entry name" value="Creatinase/aminopeptidase"/>
    <property type="match status" value="1"/>
</dbReference>
<feature type="domain" description="Creatinase N-terminal" evidence="2">
    <location>
        <begin position="12"/>
        <end position="151"/>
    </location>
</feature>
<name>A0ABU5I7C2_9HYPH</name>
<dbReference type="InterPro" id="IPR000994">
    <property type="entry name" value="Pept_M24"/>
</dbReference>
<keyword evidence="4" id="KW-1185">Reference proteome</keyword>
<protein>
    <submittedName>
        <fullName evidence="3">Xaa-Pro peptidase family protein</fullName>
    </submittedName>
</protein>
<accession>A0ABU5I7C2</accession>